<feature type="transmembrane region" description="Helical" evidence="6">
    <location>
        <begin position="86"/>
        <end position="108"/>
    </location>
</feature>
<feature type="transmembrane region" description="Helical" evidence="6">
    <location>
        <begin position="151"/>
        <end position="173"/>
    </location>
</feature>
<dbReference type="EMBL" id="JAPDOD010000015">
    <property type="protein sequence ID" value="MDA0162053.1"/>
    <property type="molecule type" value="Genomic_DNA"/>
</dbReference>
<comment type="subcellular location">
    <subcellularLocation>
        <location evidence="1">Cell membrane</location>
        <topology evidence="1">Multi-pass membrane protein</topology>
    </subcellularLocation>
</comment>
<protein>
    <submittedName>
        <fullName evidence="8">RDD family protein</fullName>
    </submittedName>
</protein>
<evidence type="ECO:0000259" key="7">
    <source>
        <dbReference type="Pfam" id="PF06271"/>
    </source>
</evidence>
<dbReference type="InterPro" id="IPR051791">
    <property type="entry name" value="Pra-immunoreactive"/>
</dbReference>
<proteinExistence type="predicted"/>
<keyword evidence="4 6" id="KW-1133">Transmembrane helix</keyword>
<evidence type="ECO:0000256" key="2">
    <source>
        <dbReference type="ARBA" id="ARBA00022475"/>
    </source>
</evidence>
<reference evidence="8" key="1">
    <citation type="submission" date="2022-10" db="EMBL/GenBank/DDBJ databases">
        <title>The WGS of Solirubrobacter ginsenosidimutans DSM 21036.</title>
        <authorList>
            <person name="Jiang Z."/>
        </authorList>
    </citation>
    <scope>NUCLEOTIDE SEQUENCE</scope>
    <source>
        <strain evidence="8">DSM 21036</strain>
    </source>
</reference>
<feature type="domain" description="RDD" evidence="7">
    <location>
        <begin position="43"/>
        <end position="187"/>
    </location>
</feature>
<dbReference type="Pfam" id="PF06271">
    <property type="entry name" value="RDD"/>
    <property type="match status" value="1"/>
</dbReference>
<keyword evidence="2" id="KW-1003">Cell membrane</keyword>
<keyword evidence="9" id="KW-1185">Reference proteome</keyword>
<gene>
    <name evidence="8" type="ORF">OM076_17405</name>
</gene>
<evidence type="ECO:0000256" key="5">
    <source>
        <dbReference type="ARBA" id="ARBA00023136"/>
    </source>
</evidence>
<evidence type="ECO:0000313" key="8">
    <source>
        <dbReference type="EMBL" id="MDA0162053.1"/>
    </source>
</evidence>
<evidence type="ECO:0000256" key="6">
    <source>
        <dbReference type="SAM" id="Phobius"/>
    </source>
</evidence>
<evidence type="ECO:0000313" key="9">
    <source>
        <dbReference type="Proteomes" id="UP001149140"/>
    </source>
</evidence>
<dbReference type="RefSeq" id="WP_270041288.1">
    <property type="nucleotide sequence ID" value="NZ_JAPDOD010000015.1"/>
</dbReference>
<dbReference type="GO" id="GO:0005886">
    <property type="term" value="C:plasma membrane"/>
    <property type="evidence" value="ECO:0007669"/>
    <property type="project" value="UniProtKB-SubCell"/>
</dbReference>
<keyword evidence="5 6" id="KW-0472">Membrane</keyword>
<evidence type="ECO:0000256" key="1">
    <source>
        <dbReference type="ARBA" id="ARBA00004651"/>
    </source>
</evidence>
<comment type="caution">
    <text evidence="8">The sequence shown here is derived from an EMBL/GenBank/DDBJ whole genome shotgun (WGS) entry which is preliminary data.</text>
</comment>
<dbReference type="InterPro" id="IPR010432">
    <property type="entry name" value="RDD"/>
</dbReference>
<accession>A0A9X3MYY4</accession>
<keyword evidence="3 6" id="KW-0812">Transmembrane</keyword>
<dbReference type="AlphaFoldDB" id="A0A9X3MYY4"/>
<evidence type="ECO:0000256" key="3">
    <source>
        <dbReference type="ARBA" id="ARBA00022692"/>
    </source>
</evidence>
<sequence length="195" mass="20605">MSDPRITSGDPLAGYTTPPPPGAGGVATADPLSAPASAGWELSGWWRRVGAYLIDAVVIVIIAGVFFGIFAAFAGAGFLVGDTTGFIASVLALMGFLLCVVVAALLYAPLMMARTNGKTLGRMMTGIRVVRANGKPISFGYAVVREVLVKWLLIGAIAGSFTFGLAVLIDYLWPLWDEENRALHDMVVDSRTILD</sequence>
<dbReference type="PANTHER" id="PTHR36115">
    <property type="entry name" value="PROLINE-RICH ANTIGEN HOMOLOG-RELATED"/>
    <property type="match status" value="1"/>
</dbReference>
<feature type="transmembrane region" description="Helical" evidence="6">
    <location>
        <begin position="52"/>
        <end position="80"/>
    </location>
</feature>
<dbReference type="Proteomes" id="UP001149140">
    <property type="component" value="Unassembled WGS sequence"/>
</dbReference>
<organism evidence="8 9">
    <name type="scientific">Solirubrobacter ginsenosidimutans</name>
    <dbReference type="NCBI Taxonomy" id="490573"/>
    <lineage>
        <taxon>Bacteria</taxon>
        <taxon>Bacillati</taxon>
        <taxon>Actinomycetota</taxon>
        <taxon>Thermoleophilia</taxon>
        <taxon>Solirubrobacterales</taxon>
        <taxon>Solirubrobacteraceae</taxon>
        <taxon>Solirubrobacter</taxon>
    </lineage>
</organism>
<evidence type="ECO:0000256" key="4">
    <source>
        <dbReference type="ARBA" id="ARBA00022989"/>
    </source>
</evidence>
<name>A0A9X3MYY4_9ACTN</name>